<organism evidence="2 3">
    <name type="scientific">Volvox africanus</name>
    <dbReference type="NCBI Taxonomy" id="51714"/>
    <lineage>
        <taxon>Eukaryota</taxon>
        <taxon>Viridiplantae</taxon>
        <taxon>Chlorophyta</taxon>
        <taxon>core chlorophytes</taxon>
        <taxon>Chlorophyceae</taxon>
        <taxon>CS clade</taxon>
        <taxon>Chlamydomonadales</taxon>
        <taxon>Volvocaceae</taxon>
        <taxon>Volvox</taxon>
    </lineage>
</organism>
<evidence type="ECO:0000259" key="1">
    <source>
        <dbReference type="PROSITE" id="PS50994"/>
    </source>
</evidence>
<reference evidence="2 3" key="1">
    <citation type="journal article" date="2023" name="IScience">
        <title>Expanded male sex-determining region conserved during the evolution of homothallism in the green alga Volvox.</title>
        <authorList>
            <person name="Yamamoto K."/>
            <person name="Matsuzaki R."/>
            <person name="Mahakham W."/>
            <person name="Heman W."/>
            <person name="Sekimoto H."/>
            <person name="Kawachi M."/>
            <person name="Minakuchi Y."/>
            <person name="Toyoda A."/>
            <person name="Nozaki H."/>
        </authorList>
    </citation>
    <scope>NUCLEOTIDE SEQUENCE [LARGE SCALE GENOMIC DNA]</scope>
    <source>
        <strain evidence="2 3">NIES-4468</strain>
    </source>
</reference>
<dbReference type="InterPro" id="IPR036397">
    <property type="entry name" value="RNaseH_sf"/>
</dbReference>
<protein>
    <recommendedName>
        <fullName evidence="1">Integrase catalytic domain-containing protein</fullName>
    </recommendedName>
</protein>
<dbReference type="Proteomes" id="UP001165090">
    <property type="component" value="Unassembled WGS sequence"/>
</dbReference>
<dbReference type="InterPro" id="IPR001584">
    <property type="entry name" value="Integrase_cat-core"/>
</dbReference>
<keyword evidence="3" id="KW-1185">Reference proteome</keyword>
<dbReference type="InterPro" id="IPR039537">
    <property type="entry name" value="Retrotran_Ty1/copia-like"/>
</dbReference>
<dbReference type="InterPro" id="IPR012337">
    <property type="entry name" value="RNaseH-like_sf"/>
</dbReference>
<dbReference type="EMBL" id="BSDZ01000094">
    <property type="protein sequence ID" value="GLI70407.1"/>
    <property type="molecule type" value="Genomic_DNA"/>
</dbReference>
<evidence type="ECO:0000313" key="2">
    <source>
        <dbReference type="EMBL" id="GLI70407.1"/>
    </source>
</evidence>
<gene>
    <name evidence="2" type="ORF">VaNZ11_015127</name>
</gene>
<proteinExistence type="predicted"/>
<sequence>MSCSRTMLALRQFRIHGCWTQATSTTSWVTSPPCMFQIHYFQVYESQSRWGMEMCCGRRDVVLTLASSVTIEWVFYVQGFRHNVVSVSVLTDKGCSILFNVDCAKVTIGSVTISATKSPTGLYKFMSSVTTVAHDLAEPCVKPVMPVLPIKVPDFEIAVLWHHRHSGLKRLVQEGLVKGIDLSHSQLRELEGKVCEPCVLGKHSRDPFSSSESVTQYPLQLVHLDVCGPLPDSEKGHRFFVTMLDNYSGISVVQPIQHEPDVPNFIKKGIVLLETHCGRQLKCIRTDNGGE</sequence>
<evidence type="ECO:0000313" key="3">
    <source>
        <dbReference type="Proteomes" id="UP001165090"/>
    </source>
</evidence>
<dbReference type="PANTHER" id="PTHR42648">
    <property type="entry name" value="TRANSPOSASE, PUTATIVE-RELATED"/>
    <property type="match status" value="1"/>
</dbReference>
<dbReference type="SUPFAM" id="SSF53098">
    <property type="entry name" value="Ribonuclease H-like"/>
    <property type="match status" value="1"/>
</dbReference>
<name>A0ABQ5SK84_9CHLO</name>
<comment type="caution">
    <text evidence="2">The sequence shown here is derived from an EMBL/GenBank/DDBJ whole genome shotgun (WGS) entry which is preliminary data.</text>
</comment>
<feature type="domain" description="Integrase catalytic" evidence="1">
    <location>
        <begin position="214"/>
        <end position="291"/>
    </location>
</feature>
<accession>A0ABQ5SK84</accession>
<dbReference type="PROSITE" id="PS50994">
    <property type="entry name" value="INTEGRASE"/>
    <property type="match status" value="1"/>
</dbReference>
<dbReference type="Gene3D" id="3.30.420.10">
    <property type="entry name" value="Ribonuclease H-like superfamily/Ribonuclease H"/>
    <property type="match status" value="1"/>
</dbReference>
<dbReference type="PANTHER" id="PTHR42648:SF28">
    <property type="entry name" value="TRANSPOSON-ENCODED PROTEIN WITH RIBONUCLEASE H-LIKE AND RETROVIRUS ZINC FINGER-LIKE DOMAINS"/>
    <property type="match status" value="1"/>
</dbReference>